<keyword evidence="1" id="KW-0472">Membrane</keyword>
<dbReference type="STRING" id="595434.RISK_000460"/>
<keyword evidence="3" id="KW-1185">Reference proteome</keyword>
<dbReference type="PATRIC" id="fig|595434.4.peg.444"/>
<feature type="transmembrane region" description="Helical" evidence="1">
    <location>
        <begin position="7"/>
        <end position="25"/>
    </location>
</feature>
<dbReference type="EMBL" id="LECT01000006">
    <property type="protein sequence ID" value="KLU07382.1"/>
    <property type="molecule type" value="Genomic_DNA"/>
</dbReference>
<keyword evidence="1" id="KW-1133">Transmembrane helix</keyword>
<protein>
    <recommendedName>
        <fullName evidence="4">Transmembrane protein</fullName>
    </recommendedName>
</protein>
<feature type="transmembrane region" description="Helical" evidence="1">
    <location>
        <begin position="45"/>
        <end position="72"/>
    </location>
</feature>
<evidence type="ECO:0000256" key="1">
    <source>
        <dbReference type="SAM" id="Phobius"/>
    </source>
</evidence>
<sequence>MGKPSQWLWGIQVAAFSMLVIWAAVDPSFEPLVHGNWFSSGWMSANPIRCVGIVLIAILAVGSLLGWMVQFFARSSSMIHRRSLAQLLAVATLAAFWCALAIHLDTIAWQGKRARFAWRVQELERIAAPLREQWPQRDGELPAIGPFMAYPFGRPTTLVLLQAPPVAKRSVYVSAIESQNGAIKLQLTGTDGGDWAEWHPRQSRPSSFVGGLSDPHELEDATSIGHGWYLVRYRS</sequence>
<evidence type="ECO:0000313" key="2">
    <source>
        <dbReference type="EMBL" id="KLU07382.1"/>
    </source>
</evidence>
<proteinExistence type="predicted"/>
<dbReference type="AlphaFoldDB" id="A0A0J1BLL9"/>
<feature type="transmembrane region" description="Helical" evidence="1">
    <location>
        <begin position="84"/>
        <end position="104"/>
    </location>
</feature>
<reference evidence="2" key="1">
    <citation type="submission" date="2015-05" db="EMBL/GenBank/DDBJ databases">
        <title>Permanent draft genome of Rhodopirellula islandicus K833.</title>
        <authorList>
            <person name="Kizina J."/>
            <person name="Richter M."/>
            <person name="Glockner F.O."/>
            <person name="Harder J."/>
        </authorList>
    </citation>
    <scope>NUCLEOTIDE SEQUENCE [LARGE SCALE GENOMIC DNA]</scope>
    <source>
        <strain evidence="2">K833</strain>
    </source>
</reference>
<dbReference type="Proteomes" id="UP000036367">
    <property type="component" value="Unassembled WGS sequence"/>
</dbReference>
<gene>
    <name evidence="2" type="ORF">RISK_000460</name>
</gene>
<accession>A0A0J1BLL9</accession>
<evidence type="ECO:0000313" key="3">
    <source>
        <dbReference type="Proteomes" id="UP000036367"/>
    </source>
</evidence>
<organism evidence="2 3">
    <name type="scientific">Rhodopirellula islandica</name>
    <dbReference type="NCBI Taxonomy" id="595434"/>
    <lineage>
        <taxon>Bacteria</taxon>
        <taxon>Pseudomonadati</taxon>
        <taxon>Planctomycetota</taxon>
        <taxon>Planctomycetia</taxon>
        <taxon>Pirellulales</taxon>
        <taxon>Pirellulaceae</taxon>
        <taxon>Rhodopirellula</taxon>
    </lineage>
</organism>
<keyword evidence="1" id="KW-0812">Transmembrane</keyword>
<comment type="caution">
    <text evidence="2">The sequence shown here is derived from an EMBL/GenBank/DDBJ whole genome shotgun (WGS) entry which is preliminary data.</text>
</comment>
<name>A0A0J1BLL9_RHOIS</name>
<evidence type="ECO:0008006" key="4">
    <source>
        <dbReference type="Google" id="ProtNLM"/>
    </source>
</evidence>